<evidence type="ECO:0000313" key="3">
    <source>
        <dbReference type="Proteomes" id="UP000541426"/>
    </source>
</evidence>
<sequence>MAITKEHELHKRRRSRNVGLGLTLGAFIAIVFGMTMVKVSSGDFAMRPTENSTVIDSGGSPDGD</sequence>
<evidence type="ECO:0000256" key="1">
    <source>
        <dbReference type="SAM" id="Phobius"/>
    </source>
</evidence>
<keyword evidence="1" id="KW-0812">Transmembrane</keyword>
<dbReference type="EMBL" id="JACIEJ010000002">
    <property type="protein sequence ID" value="MBB3984631.1"/>
    <property type="molecule type" value="Genomic_DNA"/>
</dbReference>
<name>A0A7W6GQR8_9RHOB</name>
<dbReference type="RefSeq" id="WP_183963394.1">
    <property type="nucleotide sequence ID" value="NZ_BAABBZ010000014.1"/>
</dbReference>
<proteinExistence type="predicted"/>
<comment type="caution">
    <text evidence="2">The sequence shown here is derived from an EMBL/GenBank/DDBJ whole genome shotgun (WGS) entry which is preliminary data.</text>
</comment>
<accession>A0A7W6GQR8</accession>
<evidence type="ECO:0000313" key="2">
    <source>
        <dbReference type="EMBL" id="MBB3984631.1"/>
    </source>
</evidence>
<feature type="transmembrane region" description="Helical" evidence="1">
    <location>
        <begin position="20"/>
        <end position="37"/>
    </location>
</feature>
<keyword evidence="3" id="KW-1185">Reference proteome</keyword>
<keyword evidence="1" id="KW-0472">Membrane</keyword>
<evidence type="ECO:0008006" key="4">
    <source>
        <dbReference type="Google" id="ProtNLM"/>
    </source>
</evidence>
<dbReference type="AlphaFoldDB" id="A0A7W6GQR8"/>
<gene>
    <name evidence="2" type="ORF">GGQ68_000947</name>
</gene>
<reference evidence="2 3" key="1">
    <citation type="submission" date="2020-08" db="EMBL/GenBank/DDBJ databases">
        <title>Genomic Encyclopedia of Type Strains, Phase IV (KMG-IV): sequencing the most valuable type-strain genomes for metagenomic binning, comparative biology and taxonomic classification.</title>
        <authorList>
            <person name="Goeker M."/>
        </authorList>
    </citation>
    <scope>NUCLEOTIDE SEQUENCE [LARGE SCALE GENOMIC DNA]</scope>
    <source>
        <strain evidence="2 3">DSM 102235</strain>
    </source>
</reference>
<dbReference type="Proteomes" id="UP000541426">
    <property type="component" value="Unassembled WGS sequence"/>
</dbReference>
<protein>
    <recommendedName>
        <fullName evidence="4">Cytochrome C oxidase assembly protein</fullName>
    </recommendedName>
</protein>
<organism evidence="2 3">
    <name type="scientific">Sagittula marina</name>
    <dbReference type="NCBI Taxonomy" id="943940"/>
    <lineage>
        <taxon>Bacteria</taxon>
        <taxon>Pseudomonadati</taxon>
        <taxon>Pseudomonadota</taxon>
        <taxon>Alphaproteobacteria</taxon>
        <taxon>Rhodobacterales</taxon>
        <taxon>Roseobacteraceae</taxon>
        <taxon>Sagittula</taxon>
    </lineage>
</organism>
<keyword evidence="1" id="KW-1133">Transmembrane helix</keyword>